<comment type="caution">
    <text evidence="1">The sequence shown here is derived from an EMBL/GenBank/DDBJ whole genome shotgun (WGS) entry which is preliminary data.</text>
</comment>
<protein>
    <submittedName>
        <fullName evidence="1">Uncharacterized protein</fullName>
    </submittedName>
</protein>
<sequence length="77" mass="8494">MFFDNRKGNQMKLQVKNTETGQSAECVLENFKTTAKSLGIEQRAATKVQGQLKCNGFHGKSGTINFAEGVRVNWSLA</sequence>
<dbReference type="STRING" id="1798495.A3C19_03450"/>
<gene>
    <name evidence="1" type="ORF">A3C19_03450</name>
</gene>
<dbReference type="Proteomes" id="UP000178532">
    <property type="component" value="Unassembled WGS sequence"/>
</dbReference>
<dbReference type="AlphaFoldDB" id="A0A1F6DLM3"/>
<dbReference type="EMBL" id="MFLI01000008">
    <property type="protein sequence ID" value="OGG62328.1"/>
    <property type="molecule type" value="Genomic_DNA"/>
</dbReference>
<name>A0A1F6DLM3_9BACT</name>
<accession>A0A1F6DLM3</accession>
<organism evidence="1 2">
    <name type="scientific">Candidatus Kaiserbacteria bacterium RIFCSPHIGHO2_02_FULL_54_22</name>
    <dbReference type="NCBI Taxonomy" id="1798495"/>
    <lineage>
        <taxon>Bacteria</taxon>
        <taxon>Candidatus Kaiseribacteriota</taxon>
    </lineage>
</organism>
<evidence type="ECO:0000313" key="2">
    <source>
        <dbReference type="Proteomes" id="UP000178532"/>
    </source>
</evidence>
<evidence type="ECO:0000313" key="1">
    <source>
        <dbReference type="EMBL" id="OGG62328.1"/>
    </source>
</evidence>
<reference evidence="1 2" key="1">
    <citation type="journal article" date="2016" name="Nat. Commun.">
        <title>Thousands of microbial genomes shed light on interconnected biogeochemical processes in an aquifer system.</title>
        <authorList>
            <person name="Anantharaman K."/>
            <person name="Brown C.T."/>
            <person name="Hug L.A."/>
            <person name="Sharon I."/>
            <person name="Castelle C.J."/>
            <person name="Probst A.J."/>
            <person name="Thomas B.C."/>
            <person name="Singh A."/>
            <person name="Wilkins M.J."/>
            <person name="Karaoz U."/>
            <person name="Brodie E.L."/>
            <person name="Williams K.H."/>
            <person name="Hubbard S.S."/>
            <person name="Banfield J.F."/>
        </authorList>
    </citation>
    <scope>NUCLEOTIDE SEQUENCE [LARGE SCALE GENOMIC DNA]</scope>
</reference>
<proteinExistence type="predicted"/>